<feature type="compositionally biased region" description="Low complexity" evidence="1">
    <location>
        <begin position="134"/>
        <end position="163"/>
    </location>
</feature>
<gene>
    <name evidence="2" type="ORF">K1J60_19915</name>
</gene>
<dbReference type="EMBL" id="CP080647">
    <property type="protein sequence ID" value="QYX78512.1"/>
    <property type="molecule type" value="Genomic_DNA"/>
</dbReference>
<keyword evidence="3" id="KW-1185">Reference proteome</keyword>
<proteinExistence type="predicted"/>
<reference evidence="2 3" key="1">
    <citation type="submission" date="2021-08" db="EMBL/GenBank/DDBJ databases">
        <authorList>
            <person name="Ping M."/>
        </authorList>
    </citation>
    <scope>NUCLEOTIDE SEQUENCE [LARGE SCALE GENOMIC DNA]</scope>
    <source>
        <strain evidence="2 3">MG28</strain>
    </source>
</reference>
<name>A0ABX8XT07_9ACTN</name>
<feature type="region of interest" description="Disordered" evidence="1">
    <location>
        <begin position="1"/>
        <end position="215"/>
    </location>
</feature>
<feature type="compositionally biased region" description="Low complexity" evidence="1">
    <location>
        <begin position="59"/>
        <end position="78"/>
    </location>
</feature>
<organism evidence="2 3">
    <name type="scientific">Streptomyces akebiae</name>
    <dbReference type="NCBI Taxonomy" id="2865673"/>
    <lineage>
        <taxon>Bacteria</taxon>
        <taxon>Bacillati</taxon>
        <taxon>Actinomycetota</taxon>
        <taxon>Actinomycetes</taxon>
        <taxon>Kitasatosporales</taxon>
        <taxon>Streptomycetaceae</taxon>
        <taxon>Streptomyces</taxon>
    </lineage>
</organism>
<accession>A0ABX8XT07</accession>
<evidence type="ECO:0000313" key="3">
    <source>
        <dbReference type="Proteomes" id="UP000827138"/>
    </source>
</evidence>
<feature type="compositionally biased region" description="Low complexity" evidence="1">
    <location>
        <begin position="175"/>
        <end position="196"/>
    </location>
</feature>
<sequence>MTDHNSPAGAVGGGQPSGQPGSFGPPQQPQQQAWQTQGHGQPSAPHQAQPSAPQPSHPQPQQLPSDAARAQVAAAWVRNTPQAGQAAVPALPPRETRPASESKKEKRERERAARKAAYEQKKAAKEQRKKGGTAAAPAATSAPPAASAFAHAPHSSQAPQAPAVSNQTLSLGTRAGTSAAPAPATATGPASAPTAAKSRPARDFDVPKPGGRAAAGGRRTHVALRATLLITTCVFALGSCGVMGLVVGASSGSVTAGLDADDAAKYRLTEFPTQQAATFAEQYALLCMTYSPETEADRRENLARYASSGVDSECGWSGEGSNTALSAVWDGTLEELPEYGDRGRYLGIQVRSDDGSLTTLTVPVYVKDLATGEGLRVAGDVGQMPLPARADVPELSDDEVVDDELAAQLQEKVLPGYFEAWGASDSTAMARFAAPGATEVATAGLAGRLTDPTVDDVVALVPKSLQGADSYTYGNGQAVQLRVSVTWGDPKGTNVSRAYRMTVVNTAQGWFIKDIRGGVLDAEGGRADSDEETAPEGNTDAPSASPSGSASPSATSKPSGDDKPQKP</sequence>
<feature type="region of interest" description="Disordered" evidence="1">
    <location>
        <begin position="521"/>
        <end position="567"/>
    </location>
</feature>
<protein>
    <submittedName>
        <fullName evidence="2">Conjugal transfer protein</fullName>
    </submittedName>
</protein>
<feature type="compositionally biased region" description="Low complexity" evidence="1">
    <location>
        <begin position="541"/>
        <end position="558"/>
    </location>
</feature>
<dbReference type="InterPro" id="IPR024735">
    <property type="entry name" value="TcpC"/>
</dbReference>
<evidence type="ECO:0000256" key="1">
    <source>
        <dbReference type="SAM" id="MobiDB-lite"/>
    </source>
</evidence>
<feature type="compositionally biased region" description="Basic and acidic residues" evidence="1">
    <location>
        <begin position="94"/>
        <end position="126"/>
    </location>
</feature>
<dbReference type="RefSeq" id="WP_220647386.1">
    <property type="nucleotide sequence ID" value="NZ_CP080647.1"/>
</dbReference>
<evidence type="ECO:0000313" key="2">
    <source>
        <dbReference type="EMBL" id="QYX78512.1"/>
    </source>
</evidence>
<feature type="compositionally biased region" description="Low complexity" evidence="1">
    <location>
        <begin position="17"/>
        <end position="51"/>
    </location>
</feature>
<dbReference type="Proteomes" id="UP000827138">
    <property type="component" value="Chromosome"/>
</dbReference>
<dbReference type="Pfam" id="PF12642">
    <property type="entry name" value="TpcC"/>
    <property type="match status" value="1"/>
</dbReference>